<feature type="compositionally biased region" description="Acidic residues" evidence="2">
    <location>
        <begin position="447"/>
        <end position="462"/>
    </location>
</feature>
<dbReference type="Gene3D" id="1.10.30.50">
    <property type="match status" value="1"/>
</dbReference>
<dbReference type="RefSeq" id="WP_279674619.1">
    <property type="nucleotide sequence ID" value="NZ_CP122566.1"/>
</dbReference>
<comment type="similarity">
    <text evidence="1">Belongs to the Rv1128c/1148c/1588c/1702c/1945/3466 family.</text>
</comment>
<dbReference type="GO" id="GO:0003676">
    <property type="term" value="F:nucleic acid binding"/>
    <property type="evidence" value="ECO:0007669"/>
    <property type="project" value="InterPro"/>
</dbReference>
<dbReference type="GO" id="GO:0004519">
    <property type="term" value="F:endonuclease activity"/>
    <property type="evidence" value="ECO:0007669"/>
    <property type="project" value="InterPro"/>
</dbReference>
<accession>A0AAJ6AFY0</accession>
<evidence type="ECO:0000259" key="3">
    <source>
        <dbReference type="SMART" id="SM00507"/>
    </source>
</evidence>
<dbReference type="AlphaFoldDB" id="A0AAJ6AFY0"/>
<dbReference type="CDD" id="cd00085">
    <property type="entry name" value="HNHc"/>
    <property type="match status" value="1"/>
</dbReference>
<evidence type="ECO:0000256" key="2">
    <source>
        <dbReference type="SAM" id="MobiDB-lite"/>
    </source>
</evidence>
<feature type="region of interest" description="Disordered" evidence="2">
    <location>
        <begin position="178"/>
        <end position="206"/>
    </location>
</feature>
<feature type="domain" description="HNH nuclease" evidence="3">
    <location>
        <begin position="343"/>
        <end position="393"/>
    </location>
</feature>
<dbReference type="Pfam" id="PF01844">
    <property type="entry name" value="HNH"/>
    <property type="match status" value="1"/>
</dbReference>
<dbReference type="InterPro" id="IPR003870">
    <property type="entry name" value="DUF222"/>
</dbReference>
<sequence>MTILTDAATAATQLAQAREQFMAEFVAMCADTPLAAQPAPVATEAGMVELLTELERTKNALTAAEVRLTSRLHDQRLAREKAEGVPADRRGAGLAAEIGLARHQSPTRGHRFLDLARTLTTTMPRALDALTEGHISEDSLQRISRELSGLTPEHQRTIDAELAQHYPTLSAQRLARQARGHAQRLDTDRQATQARDARPKRSVTLKDAGPGMSYVIGYLPTEEATAIKTSLTKAARRMIADADNPDPRTLKQLEADLLVEYATGQRTAPAVSAHVGVLITADALFGHGDSPAWISGQGPLPADTARKWLKNPEAKAFIRRFFIDPGHGGLIGMESSGRSFTPGLKTLISSRDDVCRTPFCDNPIQEFDHATRYADGGATSWENGQGLCASCNQNKEKIGWNYTADADGVQVETPTGQRYHTPTTPVIPGLVVGNDPPVPNAPNLDASDPDEDTLPWDADDDPPGFADSEGPPPF</sequence>
<feature type="region of interest" description="Disordered" evidence="2">
    <location>
        <begin position="430"/>
        <end position="474"/>
    </location>
</feature>
<dbReference type="GO" id="GO:0008270">
    <property type="term" value="F:zinc ion binding"/>
    <property type="evidence" value="ECO:0007669"/>
    <property type="project" value="InterPro"/>
</dbReference>
<name>A0AAJ6AFY0_9MICC</name>
<evidence type="ECO:0000313" key="5">
    <source>
        <dbReference type="Proteomes" id="UP001224674"/>
    </source>
</evidence>
<organism evidence="4 5">
    <name type="scientific">Auritidibacter ignavus</name>
    <dbReference type="NCBI Taxonomy" id="678932"/>
    <lineage>
        <taxon>Bacteria</taxon>
        <taxon>Bacillati</taxon>
        <taxon>Actinomycetota</taxon>
        <taxon>Actinomycetes</taxon>
        <taxon>Micrococcales</taxon>
        <taxon>Micrococcaceae</taxon>
        <taxon>Auritidibacter</taxon>
    </lineage>
</organism>
<feature type="compositionally biased region" description="Basic and acidic residues" evidence="2">
    <location>
        <begin position="183"/>
        <end position="199"/>
    </location>
</feature>
<protein>
    <submittedName>
        <fullName evidence="4">DUF222 domain-containing protein</fullName>
    </submittedName>
</protein>
<dbReference type="EMBL" id="CP122566">
    <property type="protein sequence ID" value="WGH92601.1"/>
    <property type="molecule type" value="Genomic_DNA"/>
</dbReference>
<dbReference type="InterPro" id="IPR002711">
    <property type="entry name" value="HNH"/>
</dbReference>
<dbReference type="Proteomes" id="UP001224674">
    <property type="component" value="Chromosome"/>
</dbReference>
<dbReference type="InterPro" id="IPR003615">
    <property type="entry name" value="HNH_nuc"/>
</dbReference>
<evidence type="ECO:0000256" key="1">
    <source>
        <dbReference type="ARBA" id="ARBA00023450"/>
    </source>
</evidence>
<gene>
    <name evidence="4" type="ORF">QDX21_09880</name>
</gene>
<dbReference type="Pfam" id="PF02720">
    <property type="entry name" value="DUF222"/>
    <property type="match status" value="1"/>
</dbReference>
<keyword evidence="5" id="KW-1185">Reference proteome</keyword>
<reference evidence="4 5" key="1">
    <citation type="submission" date="2023-03" db="EMBL/GenBank/DDBJ databases">
        <title>Complete genome sequences of several Auritidibacter ignavus strains isolated from ear infections.</title>
        <authorList>
            <person name="Baehr T."/>
            <person name="Baumhoegger A.M."/>
        </authorList>
    </citation>
    <scope>NUCLEOTIDE SEQUENCE [LARGE SCALE GENOMIC DNA]</scope>
    <source>
        <strain evidence="4 5">BABAE-6</strain>
    </source>
</reference>
<evidence type="ECO:0000313" key="4">
    <source>
        <dbReference type="EMBL" id="WGH92601.1"/>
    </source>
</evidence>
<dbReference type="SMART" id="SM00507">
    <property type="entry name" value="HNHc"/>
    <property type="match status" value="1"/>
</dbReference>
<proteinExistence type="inferred from homology"/>